<dbReference type="InterPro" id="IPR012337">
    <property type="entry name" value="RNaseH-like_sf"/>
</dbReference>
<dbReference type="InterPro" id="IPR001584">
    <property type="entry name" value="Integrase_cat-core"/>
</dbReference>
<dbReference type="InterPro" id="IPR056924">
    <property type="entry name" value="SH3_Tf2-1"/>
</dbReference>
<dbReference type="EMBL" id="FUEG01000042">
    <property type="protein sequence ID" value="SJL17305.1"/>
    <property type="molecule type" value="Genomic_DNA"/>
</dbReference>
<dbReference type="OrthoDB" id="5387406at2759"/>
<protein>
    <recommendedName>
        <fullName evidence="2">Integrase catalytic domain-containing protein</fullName>
    </recommendedName>
</protein>
<dbReference type="GO" id="GO:0003723">
    <property type="term" value="F:RNA binding"/>
    <property type="evidence" value="ECO:0007669"/>
    <property type="project" value="UniProtKB-KW"/>
</dbReference>
<dbReference type="Gene3D" id="2.40.50.40">
    <property type="match status" value="1"/>
</dbReference>
<evidence type="ECO:0000256" key="1">
    <source>
        <dbReference type="ARBA" id="ARBA00022884"/>
    </source>
</evidence>
<gene>
    <name evidence="3" type="ORF">ARMOST_20854</name>
</gene>
<dbReference type="Proteomes" id="UP000219338">
    <property type="component" value="Unassembled WGS sequence"/>
</dbReference>
<evidence type="ECO:0000313" key="4">
    <source>
        <dbReference type="Proteomes" id="UP000219338"/>
    </source>
</evidence>
<organism evidence="3 4">
    <name type="scientific">Armillaria ostoyae</name>
    <name type="common">Armillaria root rot fungus</name>
    <dbReference type="NCBI Taxonomy" id="47428"/>
    <lineage>
        <taxon>Eukaryota</taxon>
        <taxon>Fungi</taxon>
        <taxon>Dikarya</taxon>
        <taxon>Basidiomycota</taxon>
        <taxon>Agaricomycotina</taxon>
        <taxon>Agaricomycetes</taxon>
        <taxon>Agaricomycetidae</taxon>
        <taxon>Agaricales</taxon>
        <taxon>Marasmiineae</taxon>
        <taxon>Physalacriaceae</taxon>
        <taxon>Armillaria</taxon>
    </lineage>
</organism>
<dbReference type="Gene3D" id="3.30.420.10">
    <property type="entry name" value="Ribonuclease H-like superfamily/Ribonuclease H"/>
    <property type="match status" value="1"/>
</dbReference>
<dbReference type="PANTHER" id="PTHR37984:SF15">
    <property type="entry name" value="INTEGRASE CATALYTIC DOMAIN-CONTAINING PROTEIN"/>
    <property type="match status" value="1"/>
</dbReference>
<reference evidence="4" key="1">
    <citation type="journal article" date="2017" name="Nat. Ecol. Evol.">
        <title>Genome expansion and lineage-specific genetic innovations in the forest pathogenic fungi Armillaria.</title>
        <authorList>
            <person name="Sipos G."/>
            <person name="Prasanna A.N."/>
            <person name="Walter M.C."/>
            <person name="O'Connor E."/>
            <person name="Balint B."/>
            <person name="Krizsan K."/>
            <person name="Kiss B."/>
            <person name="Hess J."/>
            <person name="Varga T."/>
            <person name="Slot J."/>
            <person name="Riley R."/>
            <person name="Boka B."/>
            <person name="Rigling D."/>
            <person name="Barry K."/>
            <person name="Lee J."/>
            <person name="Mihaltcheva S."/>
            <person name="LaButti K."/>
            <person name="Lipzen A."/>
            <person name="Waldron R."/>
            <person name="Moloney N.M."/>
            <person name="Sperisen C."/>
            <person name="Kredics L."/>
            <person name="Vagvoelgyi C."/>
            <person name="Patrignani A."/>
            <person name="Fitzpatrick D."/>
            <person name="Nagy I."/>
            <person name="Doyle S."/>
            <person name="Anderson J.B."/>
            <person name="Grigoriev I.V."/>
            <person name="Gueldener U."/>
            <person name="Muensterkoetter M."/>
            <person name="Nagy L.G."/>
        </authorList>
    </citation>
    <scope>NUCLEOTIDE SEQUENCE [LARGE SCALE GENOMIC DNA]</scope>
    <source>
        <strain evidence="4">C18/9</strain>
    </source>
</reference>
<dbReference type="OMA" id="IDSEEQW"/>
<feature type="domain" description="Integrase catalytic" evidence="2">
    <location>
        <begin position="8"/>
        <end position="167"/>
    </location>
</feature>
<dbReference type="InterPro" id="IPR036397">
    <property type="entry name" value="RNaseH_sf"/>
</dbReference>
<keyword evidence="1" id="KW-0694">RNA-binding</keyword>
<dbReference type="Pfam" id="PF24626">
    <property type="entry name" value="SH3_Tf2-1"/>
    <property type="match status" value="1"/>
</dbReference>
<proteinExistence type="predicted"/>
<dbReference type="PROSITE" id="PS50994">
    <property type="entry name" value="INTEGRASE"/>
    <property type="match status" value="1"/>
</dbReference>
<dbReference type="InterPro" id="IPR050951">
    <property type="entry name" value="Retrovirus_Pol_polyprotein"/>
</dbReference>
<dbReference type="InterPro" id="IPR016197">
    <property type="entry name" value="Chromo-like_dom_sf"/>
</dbReference>
<dbReference type="GO" id="GO:0005634">
    <property type="term" value="C:nucleus"/>
    <property type="evidence" value="ECO:0007669"/>
    <property type="project" value="UniProtKB-ARBA"/>
</dbReference>
<accession>A0A284S8G8</accession>
<evidence type="ECO:0000259" key="2">
    <source>
        <dbReference type="PROSITE" id="PS50994"/>
    </source>
</evidence>
<name>A0A284S8G8_ARMOS</name>
<dbReference type="GO" id="GO:0015074">
    <property type="term" value="P:DNA integration"/>
    <property type="evidence" value="ECO:0007669"/>
    <property type="project" value="InterPro"/>
</dbReference>
<sequence>MPLHPNTIPTEPLTHISIDMITGLPFSNGHDALLVIVDHFLKAIILVPCNVELSAEGWARILRDHVYARHSMPQVVISDQGLQFISEFMKELYRMLNITQNASTAFHPQTDGQTERVNQEVKKYLWIFISHRQDDWADWLPLAEFAHNNQAHSMTGRSLFMILYDSKVPAASDFSKVMAKIHKETETMLKEAAGQMKAQYDKHKRPAKESTLETSFVGPFKILEKTRASVYKLKLPLHWKIHPCFNEKLLTPYMPPVFPNQEQPPPPPLDLIDSEEQWEVKEVLDSKTQKWKGWTREHNSWVTEKDMGNTEEAIANYVKRTKHNERVAVVKIATPSSHDITMVLNHIYKSNGNMAYLAQWEDRTQTWVINPDKTLWKEFLDEYWASQRAAQDKLPEDEP</sequence>
<dbReference type="SUPFAM" id="SSF54160">
    <property type="entry name" value="Chromo domain-like"/>
    <property type="match status" value="1"/>
</dbReference>
<dbReference type="STRING" id="47428.A0A284S8G8"/>
<keyword evidence="4" id="KW-1185">Reference proteome</keyword>
<dbReference type="AlphaFoldDB" id="A0A284S8G8"/>
<dbReference type="SUPFAM" id="SSF53098">
    <property type="entry name" value="Ribonuclease H-like"/>
    <property type="match status" value="1"/>
</dbReference>
<dbReference type="PANTHER" id="PTHR37984">
    <property type="entry name" value="PROTEIN CBG26694"/>
    <property type="match status" value="1"/>
</dbReference>
<evidence type="ECO:0000313" key="3">
    <source>
        <dbReference type="EMBL" id="SJL17305.1"/>
    </source>
</evidence>
<dbReference type="Pfam" id="PF00665">
    <property type="entry name" value="rve"/>
    <property type="match status" value="1"/>
</dbReference>